<dbReference type="NCBIfam" id="TIGR00121">
    <property type="entry name" value="birA_ligase"/>
    <property type="match status" value="1"/>
</dbReference>
<dbReference type="PANTHER" id="PTHR12835">
    <property type="entry name" value="BIOTIN PROTEIN LIGASE"/>
    <property type="match status" value="1"/>
</dbReference>
<accession>A0A252AVD3</accession>
<dbReference type="GO" id="GO:0004077">
    <property type="term" value="F:biotin--[biotin carboxyl-carrier protein] ligase activity"/>
    <property type="evidence" value="ECO:0007669"/>
    <property type="project" value="UniProtKB-EC"/>
</dbReference>
<protein>
    <recommendedName>
        <fullName evidence="3">biotin--[biotin carboxyl-carrier protein] ligase</fullName>
        <ecNumber evidence="3">6.3.4.15</ecNumber>
    </recommendedName>
</protein>
<feature type="domain" description="BPL/LPL catalytic" evidence="5">
    <location>
        <begin position="9"/>
        <end position="181"/>
    </location>
</feature>
<evidence type="ECO:0000256" key="4">
    <source>
        <dbReference type="ARBA" id="ARBA00047846"/>
    </source>
</evidence>
<keyword evidence="2" id="KW-0092">Biotin</keyword>
<evidence type="ECO:0000256" key="1">
    <source>
        <dbReference type="ARBA" id="ARBA00022598"/>
    </source>
</evidence>
<evidence type="ECO:0000259" key="5">
    <source>
        <dbReference type="PROSITE" id="PS51733"/>
    </source>
</evidence>
<comment type="caution">
    <text evidence="6">The sequence shown here is derived from an EMBL/GenBank/DDBJ whole genome shotgun (WGS) entry which is preliminary data.</text>
</comment>
<dbReference type="AlphaFoldDB" id="A0A252AVD3"/>
<dbReference type="Pfam" id="PF03099">
    <property type="entry name" value="BPL_LplA_LipB"/>
    <property type="match status" value="1"/>
</dbReference>
<evidence type="ECO:0000256" key="3">
    <source>
        <dbReference type="ARBA" id="ARBA00024227"/>
    </source>
</evidence>
<dbReference type="InterPro" id="IPR004143">
    <property type="entry name" value="BPL_LPL_catalytic"/>
</dbReference>
<dbReference type="EC" id="6.3.4.15" evidence="3"/>
<dbReference type="PANTHER" id="PTHR12835:SF5">
    <property type="entry name" value="BIOTIN--PROTEIN LIGASE"/>
    <property type="match status" value="1"/>
</dbReference>
<dbReference type="EMBL" id="JOPA01000015">
    <property type="protein sequence ID" value="OUI94549.1"/>
    <property type="molecule type" value="Genomic_DNA"/>
</dbReference>
<dbReference type="InterPro" id="IPR003142">
    <property type="entry name" value="BPL_C"/>
</dbReference>
<dbReference type="Proteomes" id="UP000194641">
    <property type="component" value="Unassembled WGS sequence"/>
</dbReference>
<dbReference type="Gene3D" id="3.30.930.10">
    <property type="entry name" value="Bira Bifunctional Protein, Domain 2"/>
    <property type="match status" value="1"/>
</dbReference>
<comment type="catalytic activity">
    <reaction evidence="4">
        <text>biotin + L-lysyl-[protein] + ATP = N(6)-biotinyl-L-lysyl-[protein] + AMP + diphosphate + H(+)</text>
        <dbReference type="Rhea" id="RHEA:11756"/>
        <dbReference type="Rhea" id="RHEA-COMP:9752"/>
        <dbReference type="Rhea" id="RHEA-COMP:10505"/>
        <dbReference type="ChEBI" id="CHEBI:15378"/>
        <dbReference type="ChEBI" id="CHEBI:29969"/>
        <dbReference type="ChEBI" id="CHEBI:30616"/>
        <dbReference type="ChEBI" id="CHEBI:33019"/>
        <dbReference type="ChEBI" id="CHEBI:57586"/>
        <dbReference type="ChEBI" id="CHEBI:83144"/>
        <dbReference type="ChEBI" id="CHEBI:456215"/>
        <dbReference type="EC" id="6.3.4.15"/>
    </reaction>
</comment>
<reference evidence="7" key="1">
    <citation type="submission" date="2014-06" db="EMBL/GenBank/DDBJ databases">
        <authorList>
            <person name="Winans N.J."/>
            <person name="Newell P.D."/>
            <person name="Douglas A.E."/>
        </authorList>
    </citation>
    <scope>NUCLEOTIDE SEQUENCE [LARGE SCALE GENOMIC DNA]</scope>
</reference>
<dbReference type="InterPro" id="IPR045864">
    <property type="entry name" value="aa-tRNA-synth_II/BPL/LPL"/>
</dbReference>
<keyword evidence="1 6" id="KW-0436">Ligase</keyword>
<organism evidence="6 7">
    <name type="scientific">Acetobacter indonesiensis</name>
    <dbReference type="NCBI Taxonomy" id="104101"/>
    <lineage>
        <taxon>Bacteria</taxon>
        <taxon>Pseudomonadati</taxon>
        <taxon>Pseudomonadota</taxon>
        <taxon>Alphaproteobacteria</taxon>
        <taxon>Acetobacterales</taxon>
        <taxon>Acetobacteraceae</taxon>
        <taxon>Acetobacter</taxon>
    </lineage>
</organism>
<dbReference type="Pfam" id="PF02237">
    <property type="entry name" value="BPL_C"/>
    <property type="match status" value="1"/>
</dbReference>
<evidence type="ECO:0000313" key="7">
    <source>
        <dbReference type="Proteomes" id="UP000194641"/>
    </source>
</evidence>
<dbReference type="RefSeq" id="WP_086659117.1">
    <property type="nucleotide sequence ID" value="NZ_JBJJWX010000007.1"/>
</dbReference>
<evidence type="ECO:0000256" key="2">
    <source>
        <dbReference type="ARBA" id="ARBA00023267"/>
    </source>
</evidence>
<dbReference type="SUPFAM" id="SSF55681">
    <property type="entry name" value="Class II aaRS and biotin synthetases"/>
    <property type="match status" value="1"/>
</dbReference>
<gene>
    <name evidence="6" type="ORF">HK17_03115</name>
</gene>
<sequence length="254" mass="27069">MKAVCPPWRLECYDELTSTSDVCLERARAGELPGLALLALRQTKGRGSRGRNWVDAGQSLAFSMLLDGGLMGQDALGGWPFVASLAFFDGLAVAMPTARHHLQIKWPNDILLDGQKLGGILIEREGDRLVIGMGANLANAPNADAIGRQAANLARYGEAPQPKAVAEAILAQMTHWLTVWREQGFSILCTEWLKRAHPVGTPLVVSGGTTYEKGRFAGLAADGRLLLETENGMKTIATGDILLASQGAVSASGH</sequence>
<proteinExistence type="predicted"/>
<name>A0A252AVD3_9PROT</name>
<dbReference type="CDD" id="cd16442">
    <property type="entry name" value="BPL"/>
    <property type="match status" value="1"/>
</dbReference>
<dbReference type="GO" id="GO:0005737">
    <property type="term" value="C:cytoplasm"/>
    <property type="evidence" value="ECO:0007669"/>
    <property type="project" value="TreeGrafter"/>
</dbReference>
<dbReference type="InterPro" id="IPR004408">
    <property type="entry name" value="Biotin_CoA_COase_ligase"/>
</dbReference>
<evidence type="ECO:0000313" key="6">
    <source>
        <dbReference type="EMBL" id="OUI94549.1"/>
    </source>
</evidence>
<dbReference type="PROSITE" id="PS51733">
    <property type="entry name" value="BPL_LPL_CATALYTIC"/>
    <property type="match status" value="1"/>
</dbReference>